<reference key="1">
    <citation type="journal article" date="2019" name="Genes (Basel)">
        <title>A High-Quality De novo Genome Assembly from a Single Mosquito Using PacBio Sequencing.</title>
        <authorList>
            <person name="Kingan S.B."/>
            <person name="Heaton H."/>
            <person name="Cudini J."/>
            <person name="Lambert C.C."/>
            <person name="Baybayan P."/>
            <person name="Galvin B.D."/>
            <person name="Durbin R."/>
            <person name="Korlach J."/>
            <person name="Lawniczak M.K.N."/>
        </authorList>
    </citation>
    <scope>NUCLEOTIDE SEQUENCE [LARGE SCALE GENOMIC DNA]</scope>
    <source>
        <strain>Mali-NIH</strain>
    </source>
</reference>
<dbReference type="VEuPathDB" id="VectorBase:ACON009714"/>
<protein>
    <submittedName>
        <fullName evidence="5">Cadherin_C domain-containing protein</fullName>
    </submittedName>
</protein>
<keyword evidence="6" id="KW-1185">Reference proteome</keyword>
<dbReference type="InterPro" id="IPR027397">
    <property type="entry name" value="Catenin-bd_sf"/>
</dbReference>
<feature type="domain" description="Cadherin Y-type LIR-motif" evidence="4">
    <location>
        <begin position="56"/>
        <end position="112"/>
    </location>
</feature>
<evidence type="ECO:0000256" key="2">
    <source>
        <dbReference type="ARBA" id="ARBA00022989"/>
    </source>
</evidence>
<sequence length="112" mass="11986">MGSSFINVGQQRFANNVLLCSVHSTNAPTGPDIAVVSDQVVGKVDVFLDDRKRRVDIDSASGPFDDLRNYAYEGCASTSGSLSSLQAGTDDAPHEFSFLTTSGPRFDKLVNI</sequence>
<dbReference type="GO" id="GO:0005509">
    <property type="term" value="F:calcium ion binding"/>
    <property type="evidence" value="ECO:0007669"/>
    <property type="project" value="InterPro"/>
</dbReference>
<dbReference type="AlphaFoldDB" id="A0A6E8VZL7"/>
<dbReference type="VEuPathDB" id="VectorBase:ACMO_010484"/>
<proteinExistence type="predicted"/>
<evidence type="ECO:0000256" key="1">
    <source>
        <dbReference type="ARBA" id="ARBA00022692"/>
    </source>
</evidence>
<keyword evidence="2" id="KW-0472">Membrane</keyword>
<name>A0A6E8VZL7_ANOCL</name>
<dbReference type="InterPro" id="IPR000233">
    <property type="entry name" value="Cadherin_Y-type_LIR"/>
</dbReference>
<reference evidence="5" key="2">
    <citation type="submission" date="2020-05" db="UniProtKB">
        <authorList>
            <consortium name="EnsemblMetazoa"/>
        </authorList>
    </citation>
    <scope>IDENTIFICATION</scope>
    <source>
        <strain evidence="5">Ngousso</strain>
    </source>
</reference>
<keyword evidence="2" id="KW-1133">Transmembrane helix</keyword>
<accession>A0A6E8VZL7</accession>
<dbReference type="Gene3D" id="4.10.900.10">
    <property type="entry name" value="TCF3-CBD (Catenin binding domain)"/>
    <property type="match status" value="1"/>
</dbReference>
<dbReference type="Pfam" id="PF01049">
    <property type="entry name" value="CADH_Y-type_LIR"/>
    <property type="match status" value="1"/>
</dbReference>
<evidence type="ECO:0000313" key="6">
    <source>
        <dbReference type="Proteomes" id="UP001105220"/>
    </source>
</evidence>
<dbReference type="GO" id="GO:0009887">
    <property type="term" value="P:animal organ morphogenesis"/>
    <property type="evidence" value="ECO:0007669"/>
    <property type="project" value="UniProtKB-ARBA"/>
</dbReference>
<evidence type="ECO:0000256" key="3">
    <source>
        <dbReference type="RuleBase" id="RU004357"/>
    </source>
</evidence>
<dbReference type="EnsemblMetazoa" id="ACON009714-RA">
    <property type="protein sequence ID" value="ACON009714-PA"/>
    <property type="gene ID" value="ACON009714"/>
</dbReference>
<dbReference type="GO" id="GO:0007156">
    <property type="term" value="P:homophilic cell adhesion via plasma membrane adhesion molecules"/>
    <property type="evidence" value="ECO:0007669"/>
    <property type="project" value="InterPro"/>
</dbReference>
<dbReference type="VEuPathDB" id="VectorBase:ACON2_036619"/>
<keyword evidence="1" id="KW-0812">Transmembrane</keyword>
<organism evidence="5 6">
    <name type="scientific">Anopheles coluzzii</name>
    <name type="common">African malaria mosquito</name>
    <dbReference type="NCBI Taxonomy" id="1518534"/>
    <lineage>
        <taxon>Eukaryota</taxon>
        <taxon>Metazoa</taxon>
        <taxon>Ecdysozoa</taxon>
        <taxon>Arthropoda</taxon>
        <taxon>Hexapoda</taxon>
        <taxon>Insecta</taxon>
        <taxon>Pterygota</taxon>
        <taxon>Neoptera</taxon>
        <taxon>Endopterygota</taxon>
        <taxon>Diptera</taxon>
        <taxon>Nematocera</taxon>
        <taxon>Culicoidea</taxon>
        <taxon>Culicidae</taxon>
        <taxon>Anophelinae</taxon>
        <taxon>Anopheles</taxon>
    </lineage>
</organism>
<dbReference type="Proteomes" id="UP001105220">
    <property type="component" value="Unplaced"/>
</dbReference>
<comment type="function">
    <text evidence="3">Cadherins are calcium-dependent cell adhesion proteins.</text>
</comment>
<evidence type="ECO:0000259" key="4">
    <source>
        <dbReference type="Pfam" id="PF01049"/>
    </source>
</evidence>
<evidence type="ECO:0000313" key="5">
    <source>
        <dbReference type="EnsemblMetazoa" id="ACON009714-PA"/>
    </source>
</evidence>